<dbReference type="NCBIfam" id="NF009048">
    <property type="entry name" value="PRK12382.1"/>
    <property type="match status" value="1"/>
</dbReference>
<dbReference type="InterPro" id="IPR037541">
    <property type="entry name" value="MFS_YfcJ"/>
</dbReference>
<feature type="transmembrane region" description="Helical" evidence="4">
    <location>
        <begin position="152"/>
        <end position="171"/>
    </location>
</feature>
<dbReference type="OrthoDB" id="322544at2"/>
<keyword evidence="4" id="KW-0997">Cell inner membrane</keyword>
<dbReference type="AlphaFoldDB" id="A0A261SGK9"/>
<dbReference type="CDD" id="cd17489">
    <property type="entry name" value="MFS_YfcJ_like"/>
    <property type="match status" value="1"/>
</dbReference>
<keyword evidence="1 4" id="KW-0812">Transmembrane</keyword>
<feature type="transmembrane region" description="Helical" evidence="4">
    <location>
        <begin position="373"/>
        <end position="393"/>
    </location>
</feature>
<protein>
    <recommendedName>
        <fullName evidence="4">Uncharacterized MFS-type transporter CEG14_13880</fullName>
    </recommendedName>
</protein>
<comment type="caution">
    <text evidence="4">Lacks conserved residue(s) required for the propagation of feature annotation.</text>
</comment>
<dbReference type="InterPro" id="IPR052714">
    <property type="entry name" value="MFS_Exporter"/>
</dbReference>
<dbReference type="HAMAP" id="MF_02091">
    <property type="entry name" value="MFS_YfcJ"/>
    <property type="match status" value="1"/>
</dbReference>
<comment type="caution">
    <text evidence="6">The sequence shown here is derived from an EMBL/GenBank/DDBJ whole genome shotgun (WGS) entry which is preliminary data.</text>
</comment>
<feature type="transmembrane region" description="Helical" evidence="4">
    <location>
        <begin position="309"/>
        <end position="332"/>
    </location>
</feature>
<accession>A0A261SGK9</accession>
<evidence type="ECO:0000256" key="2">
    <source>
        <dbReference type="ARBA" id="ARBA00022989"/>
    </source>
</evidence>
<dbReference type="GO" id="GO:0005886">
    <property type="term" value="C:plasma membrane"/>
    <property type="evidence" value="ECO:0007669"/>
    <property type="project" value="UniProtKB-SubCell"/>
</dbReference>
<feature type="transmembrane region" description="Helical" evidence="4">
    <location>
        <begin position="253"/>
        <end position="273"/>
    </location>
</feature>
<dbReference type="Proteomes" id="UP000217005">
    <property type="component" value="Unassembled WGS sequence"/>
</dbReference>
<comment type="similarity">
    <text evidence="4">Belongs to the major facilitator superfamily. YfcJ family.</text>
</comment>
<evidence type="ECO:0000259" key="5">
    <source>
        <dbReference type="PROSITE" id="PS50850"/>
    </source>
</evidence>
<proteinExistence type="inferred from homology"/>
<name>A0A261SGK9_9BORD</name>
<feature type="transmembrane region" description="Helical" evidence="4">
    <location>
        <begin position="115"/>
        <end position="140"/>
    </location>
</feature>
<evidence type="ECO:0000256" key="4">
    <source>
        <dbReference type="HAMAP-Rule" id="MF_02091"/>
    </source>
</evidence>
<dbReference type="Pfam" id="PF07690">
    <property type="entry name" value="MFS_1"/>
    <property type="match status" value="1"/>
</dbReference>
<feature type="transmembrane region" description="Helical" evidence="4">
    <location>
        <begin position="221"/>
        <end position="247"/>
    </location>
</feature>
<dbReference type="EMBL" id="NEVL01000003">
    <property type="protein sequence ID" value="OZI36117.1"/>
    <property type="molecule type" value="Genomic_DNA"/>
</dbReference>
<dbReference type="PROSITE" id="PS50850">
    <property type="entry name" value="MFS"/>
    <property type="match status" value="1"/>
</dbReference>
<feature type="transmembrane region" description="Helical" evidence="4">
    <location>
        <begin position="20"/>
        <end position="41"/>
    </location>
</feature>
<dbReference type="InterPro" id="IPR036259">
    <property type="entry name" value="MFS_trans_sf"/>
</dbReference>
<dbReference type="Gene3D" id="1.20.1250.20">
    <property type="entry name" value="MFS general substrate transporter like domains"/>
    <property type="match status" value="1"/>
</dbReference>
<dbReference type="SUPFAM" id="SSF103473">
    <property type="entry name" value="MFS general substrate transporter"/>
    <property type="match status" value="1"/>
</dbReference>
<dbReference type="PANTHER" id="PTHR23531">
    <property type="entry name" value="QUINOLENE RESISTANCE PROTEIN NORA"/>
    <property type="match status" value="1"/>
</dbReference>
<feature type="transmembrane region" description="Helical" evidence="4">
    <location>
        <begin position="344"/>
        <end position="367"/>
    </location>
</feature>
<feature type="domain" description="Major facilitator superfamily (MFS) profile" evidence="5">
    <location>
        <begin position="218"/>
        <end position="397"/>
    </location>
</feature>
<keyword evidence="2 4" id="KW-1133">Transmembrane helix</keyword>
<sequence>MNNTIAAAPPDAGLPLARTLLPLMSAVFLAFLVIGLALPVLPLHVHHDLGMGTLQVGLVTGSQFAASLVSRIGSGTFSDTHGAKRTMMIGFVVASLSGLIYLASLAAATRPGLSVAILIGGRAVLGAAESFIITGALAWGLASVDGAHAGKVIAWIGTAMYGAFALGAPLGSGLFDVFGFGAIGLATVGVPLLAMALLARRPGVAPHPRDAQAAPAAVLRAVWLPGVGLAFSSIGFGAMTAFIALYFSERGWAPVWLAFSLFAATFILARIVLGHLPDRLGGARVALVFVLVEAAGQACVWLADGPVVALIGAALTGLGYSLVYPGLGVVAVSRVARQSRGLAMGAYTAFLDLALGLATPLLGLLAGVSGLRVVFLISAVSALASAAISGLALRARP</sequence>
<keyword evidence="3 4" id="KW-0472">Membrane</keyword>
<evidence type="ECO:0000313" key="7">
    <source>
        <dbReference type="Proteomes" id="UP000217005"/>
    </source>
</evidence>
<dbReference type="RefSeq" id="WP_094826926.1">
    <property type="nucleotide sequence ID" value="NZ_NEVL01000003.1"/>
</dbReference>
<feature type="transmembrane region" description="Helical" evidence="4">
    <location>
        <begin position="177"/>
        <end position="200"/>
    </location>
</feature>
<evidence type="ECO:0000256" key="1">
    <source>
        <dbReference type="ARBA" id="ARBA00022692"/>
    </source>
</evidence>
<reference evidence="6 7" key="1">
    <citation type="submission" date="2017-05" db="EMBL/GenBank/DDBJ databases">
        <title>Complete and WGS of Bordetella genogroups.</title>
        <authorList>
            <person name="Spilker T."/>
            <person name="LiPuma J."/>
        </authorList>
    </citation>
    <scope>NUCLEOTIDE SEQUENCE [LARGE SCALE GENOMIC DNA]</scope>
    <source>
        <strain evidence="6 7">AU17610</strain>
    </source>
</reference>
<dbReference type="InterPro" id="IPR020846">
    <property type="entry name" value="MFS_dom"/>
</dbReference>
<evidence type="ECO:0000256" key="3">
    <source>
        <dbReference type="ARBA" id="ARBA00023136"/>
    </source>
</evidence>
<evidence type="ECO:0000313" key="6">
    <source>
        <dbReference type="EMBL" id="OZI36117.1"/>
    </source>
</evidence>
<organism evidence="6 7">
    <name type="scientific">Bordetella genomosp. 1</name>
    <dbReference type="NCBI Taxonomy" id="1395607"/>
    <lineage>
        <taxon>Bacteria</taxon>
        <taxon>Pseudomonadati</taxon>
        <taxon>Pseudomonadota</taxon>
        <taxon>Betaproteobacteria</taxon>
        <taxon>Burkholderiales</taxon>
        <taxon>Alcaligenaceae</taxon>
        <taxon>Bordetella</taxon>
    </lineage>
</organism>
<feature type="transmembrane region" description="Helical" evidence="4">
    <location>
        <begin position="88"/>
        <end position="109"/>
    </location>
</feature>
<keyword evidence="4" id="KW-1003">Cell membrane</keyword>
<comment type="subcellular location">
    <subcellularLocation>
        <location evidence="4">Cell inner membrane</location>
        <topology evidence="4">Multi-pass membrane protein</topology>
    </subcellularLocation>
</comment>
<dbReference type="NCBIfam" id="NF003477">
    <property type="entry name" value="PRK05122.1"/>
    <property type="match status" value="1"/>
</dbReference>
<keyword evidence="4" id="KW-0813">Transport</keyword>
<dbReference type="PANTHER" id="PTHR23531:SF1">
    <property type="entry name" value="QUINOLENE RESISTANCE PROTEIN NORA"/>
    <property type="match status" value="1"/>
</dbReference>
<dbReference type="GO" id="GO:0022857">
    <property type="term" value="F:transmembrane transporter activity"/>
    <property type="evidence" value="ECO:0007669"/>
    <property type="project" value="UniProtKB-UniRule"/>
</dbReference>
<gene>
    <name evidence="6" type="ORF">CEG14_13880</name>
</gene>
<dbReference type="InterPro" id="IPR011701">
    <property type="entry name" value="MFS"/>
</dbReference>